<accession>A0A449BAK0</accession>
<name>A0A449BAK0_9BACT</name>
<dbReference type="RefSeq" id="WP_129623055.1">
    <property type="nucleotide sequence ID" value="NZ_LR215043.1"/>
</dbReference>
<dbReference type="EMBL" id="LR215043">
    <property type="protein sequence ID" value="VEU78216.1"/>
    <property type="molecule type" value="Genomic_DNA"/>
</dbReference>
<dbReference type="KEGG" id="mcob:NCTC10184_00445"/>
<keyword evidence="3" id="KW-1185">Reference proteome</keyword>
<reference evidence="2 3" key="1">
    <citation type="submission" date="2019-01" db="EMBL/GenBank/DDBJ databases">
        <authorList>
            <consortium name="Pathogen Informatics"/>
        </authorList>
    </citation>
    <scope>NUCLEOTIDE SEQUENCE [LARGE SCALE GENOMIC DNA]</scope>
    <source>
        <strain evidence="2 3">NCTC10184</strain>
    </source>
</reference>
<dbReference type="PANTHER" id="PTHR10438:SF463">
    <property type="entry name" value="THIOREDOXIN"/>
    <property type="match status" value="1"/>
</dbReference>
<dbReference type="PANTHER" id="PTHR10438">
    <property type="entry name" value="THIOREDOXIN"/>
    <property type="match status" value="1"/>
</dbReference>
<dbReference type="InterPro" id="IPR036249">
    <property type="entry name" value="Thioredoxin-like_sf"/>
</dbReference>
<protein>
    <submittedName>
        <fullName evidence="2">Thioredoxin</fullName>
    </submittedName>
</protein>
<dbReference type="SUPFAM" id="SSF52833">
    <property type="entry name" value="Thioredoxin-like"/>
    <property type="match status" value="1"/>
</dbReference>
<dbReference type="AlphaFoldDB" id="A0A449BAK0"/>
<evidence type="ECO:0000313" key="3">
    <source>
        <dbReference type="Proteomes" id="UP000290876"/>
    </source>
</evidence>
<dbReference type="CDD" id="cd02947">
    <property type="entry name" value="TRX_family"/>
    <property type="match status" value="1"/>
</dbReference>
<dbReference type="InterPro" id="IPR050620">
    <property type="entry name" value="Thioredoxin_H-type-like"/>
</dbReference>
<dbReference type="InterPro" id="IPR013766">
    <property type="entry name" value="Thioredoxin_domain"/>
</dbReference>
<dbReference type="PROSITE" id="PS51352">
    <property type="entry name" value="THIOREDOXIN_2"/>
    <property type="match status" value="1"/>
</dbReference>
<dbReference type="Proteomes" id="UP000290876">
    <property type="component" value="Chromosome"/>
</dbReference>
<organism evidence="2 3">
    <name type="scientific">Mycoplasmopsis columbinasalis</name>
    <dbReference type="NCBI Taxonomy" id="114880"/>
    <lineage>
        <taxon>Bacteria</taxon>
        <taxon>Bacillati</taxon>
        <taxon>Mycoplasmatota</taxon>
        <taxon>Mycoplasmoidales</taxon>
        <taxon>Metamycoplasmataceae</taxon>
        <taxon>Mycoplasmopsis</taxon>
    </lineage>
</organism>
<dbReference type="OrthoDB" id="7629852at2"/>
<proteinExistence type="predicted"/>
<gene>
    <name evidence="2" type="primary">trxA</name>
    <name evidence="2" type="ORF">NCTC10184_00445</name>
</gene>
<dbReference type="Pfam" id="PF00085">
    <property type="entry name" value="Thioredoxin"/>
    <property type="match status" value="1"/>
</dbReference>
<sequence>MKKISFKELDNILLLPENKNKLFFIEFSVTWCGDCKMMQPIVNALIDDYKQNENVIFLEIDAEEAGIFRDPTSKWQVLKVPTFVFVKNNQIQKTCYEYYPKELLAQFIENYID</sequence>
<feature type="domain" description="Thioredoxin" evidence="1">
    <location>
        <begin position="1"/>
        <end position="113"/>
    </location>
</feature>
<evidence type="ECO:0000313" key="2">
    <source>
        <dbReference type="EMBL" id="VEU78216.1"/>
    </source>
</evidence>
<evidence type="ECO:0000259" key="1">
    <source>
        <dbReference type="PROSITE" id="PS51352"/>
    </source>
</evidence>
<dbReference type="Gene3D" id="3.40.30.10">
    <property type="entry name" value="Glutaredoxin"/>
    <property type="match status" value="1"/>
</dbReference>